<dbReference type="PANTHER" id="PTHR31147:SF54">
    <property type="entry name" value="OS10G0105900 PROTEIN"/>
    <property type="match status" value="1"/>
</dbReference>
<dbReference type="HOGENOM" id="CLU_1231569_0_0_1"/>
<organism evidence="2 3">
    <name type="scientific">Oryza sativa subsp. indica</name>
    <name type="common">Rice</name>
    <dbReference type="NCBI Taxonomy" id="39946"/>
    <lineage>
        <taxon>Eukaryota</taxon>
        <taxon>Viridiplantae</taxon>
        <taxon>Streptophyta</taxon>
        <taxon>Embryophyta</taxon>
        <taxon>Tracheophyta</taxon>
        <taxon>Spermatophyta</taxon>
        <taxon>Magnoliopsida</taxon>
        <taxon>Liliopsida</taxon>
        <taxon>Poales</taxon>
        <taxon>Poaceae</taxon>
        <taxon>BOP clade</taxon>
        <taxon>Oryzoideae</taxon>
        <taxon>Oryzeae</taxon>
        <taxon>Oryzinae</taxon>
        <taxon>Oryza</taxon>
        <taxon>Oryza sativa</taxon>
    </lineage>
</organism>
<dbReference type="STRING" id="39946.B8BPI7"/>
<gene>
    <name evidence="2" type="ORF">OsI_38248</name>
</gene>
<dbReference type="Proteomes" id="UP000007015">
    <property type="component" value="Chromosome 12"/>
</dbReference>
<dbReference type="PANTHER" id="PTHR31147">
    <property type="entry name" value="ACYL TRANSFERASE 4"/>
    <property type="match status" value="1"/>
</dbReference>
<dbReference type="EMBL" id="CM000137">
    <property type="protein sequence ID" value="EEC69235.1"/>
    <property type="molecule type" value="Genomic_DNA"/>
</dbReference>
<dbReference type="AlphaFoldDB" id="B8BPI7"/>
<name>B8BPI7_ORYSI</name>
<evidence type="ECO:0000256" key="1">
    <source>
        <dbReference type="ARBA" id="ARBA00009861"/>
    </source>
</evidence>
<dbReference type="Gramene" id="BGIOSGA036233-TA">
    <property type="protein sequence ID" value="BGIOSGA036233-PA"/>
    <property type="gene ID" value="BGIOSGA036233"/>
</dbReference>
<reference evidence="2 3" key="1">
    <citation type="journal article" date="2005" name="PLoS Biol.">
        <title>The genomes of Oryza sativa: a history of duplications.</title>
        <authorList>
            <person name="Yu J."/>
            <person name="Wang J."/>
            <person name="Lin W."/>
            <person name="Li S."/>
            <person name="Li H."/>
            <person name="Zhou J."/>
            <person name="Ni P."/>
            <person name="Dong W."/>
            <person name="Hu S."/>
            <person name="Zeng C."/>
            <person name="Zhang J."/>
            <person name="Zhang Y."/>
            <person name="Li R."/>
            <person name="Xu Z."/>
            <person name="Li S."/>
            <person name="Li X."/>
            <person name="Zheng H."/>
            <person name="Cong L."/>
            <person name="Lin L."/>
            <person name="Yin J."/>
            <person name="Geng J."/>
            <person name="Li G."/>
            <person name="Shi J."/>
            <person name="Liu J."/>
            <person name="Lv H."/>
            <person name="Li J."/>
            <person name="Wang J."/>
            <person name="Deng Y."/>
            <person name="Ran L."/>
            <person name="Shi X."/>
            <person name="Wang X."/>
            <person name="Wu Q."/>
            <person name="Li C."/>
            <person name="Ren X."/>
            <person name="Wang J."/>
            <person name="Wang X."/>
            <person name="Li D."/>
            <person name="Liu D."/>
            <person name="Zhang X."/>
            <person name="Ji Z."/>
            <person name="Zhao W."/>
            <person name="Sun Y."/>
            <person name="Zhang Z."/>
            <person name="Bao J."/>
            <person name="Han Y."/>
            <person name="Dong L."/>
            <person name="Ji J."/>
            <person name="Chen P."/>
            <person name="Wu S."/>
            <person name="Liu J."/>
            <person name="Xiao Y."/>
            <person name="Bu D."/>
            <person name="Tan J."/>
            <person name="Yang L."/>
            <person name="Ye C."/>
            <person name="Zhang J."/>
            <person name="Xu J."/>
            <person name="Zhou Y."/>
            <person name="Yu Y."/>
            <person name="Zhang B."/>
            <person name="Zhuang S."/>
            <person name="Wei H."/>
            <person name="Liu B."/>
            <person name="Lei M."/>
            <person name="Yu H."/>
            <person name="Li Y."/>
            <person name="Xu H."/>
            <person name="Wei S."/>
            <person name="He X."/>
            <person name="Fang L."/>
            <person name="Zhang Z."/>
            <person name="Zhang Y."/>
            <person name="Huang X."/>
            <person name="Su Z."/>
            <person name="Tong W."/>
            <person name="Li J."/>
            <person name="Tong Z."/>
            <person name="Li S."/>
            <person name="Ye J."/>
            <person name="Wang L."/>
            <person name="Fang L."/>
            <person name="Lei T."/>
            <person name="Chen C."/>
            <person name="Chen H."/>
            <person name="Xu Z."/>
            <person name="Li H."/>
            <person name="Huang H."/>
            <person name="Zhang F."/>
            <person name="Xu H."/>
            <person name="Li N."/>
            <person name="Zhao C."/>
            <person name="Li S."/>
            <person name="Dong L."/>
            <person name="Huang Y."/>
            <person name="Li L."/>
            <person name="Xi Y."/>
            <person name="Qi Q."/>
            <person name="Li W."/>
            <person name="Zhang B."/>
            <person name="Hu W."/>
            <person name="Zhang Y."/>
            <person name="Tian X."/>
            <person name="Jiao Y."/>
            <person name="Liang X."/>
            <person name="Jin J."/>
            <person name="Gao L."/>
            <person name="Zheng W."/>
            <person name="Hao B."/>
            <person name="Liu S."/>
            <person name="Wang W."/>
            <person name="Yuan L."/>
            <person name="Cao M."/>
            <person name="McDermott J."/>
            <person name="Samudrala R."/>
            <person name="Wang J."/>
            <person name="Wong G.K."/>
            <person name="Yang H."/>
        </authorList>
    </citation>
    <scope>NUCLEOTIDE SEQUENCE [LARGE SCALE GENOMIC DNA]</scope>
    <source>
        <strain evidence="3">cv. 93-11</strain>
    </source>
</reference>
<dbReference type="Pfam" id="PF02458">
    <property type="entry name" value="Transferase"/>
    <property type="match status" value="1"/>
</dbReference>
<sequence length="187" mass="21107">MVSEYFTISQRDMVALRRHVPFNLTKTVTSFELLTAILWRSRTMALGYKTCQIVRLMITVNARGRWKKLPLGYYGNGLVCPVIEITVNDLCTNSLGHTIELVHKAKHEMKTEENMQLMDTLDIGWAKRIGGGIPTVSLPDMTSYQFMCKNEKGDHILVFRTTNAVMHLPLVIYSTSAAVSSQPKAMP</sequence>
<protein>
    <submittedName>
        <fullName evidence="2">Uncharacterized protein</fullName>
    </submittedName>
</protein>
<dbReference type="InterPro" id="IPR023213">
    <property type="entry name" value="CAT-like_dom_sf"/>
</dbReference>
<evidence type="ECO:0000313" key="3">
    <source>
        <dbReference type="Proteomes" id="UP000007015"/>
    </source>
</evidence>
<comment type="similarity">
    <text evidence="1">Belongs to the plant acyltransferase family.</text>
</comment>
<evidence type="ECO:0000313" key="2">
    <source>
        <dbReference type="EMBL" id="EEC69235.1"/>
    </source>
</evidence>
<dbReference type="InterPro" id="IPR050898">
    <property type="entry name" value="Plant_acyltransferase"/>
</dbReference>
<dbReference type="Gene3D" id="3.30.559.10">
    <property type="entry name" value="Chloramphenicol acetyltransferase-like domain"/>
    <property type="match status" value="1"/>
</dbReference>
<proteinExistence type="inferred from homology"/>
<accession>B8BPI7</accession>
<keyword evidence="3" id="KW-1185">Reference proteome</keyword>
<dbReference type="GO" id="GO:0050734">
    <property type="term" value="F:hydroxycinnamoyltransferase activity"/>
    <property type="evidence" value="ECO:0007669"/>
    <property type="project" value="UniProtKB-ARBA"/>
</dbReference>